<dbReference type="Pfam" id="PF00296">
    <property type="entry name" value="Bac_luciferase"/>
    <property type="match status" value="1"/>
</dbReference>
<evidence type="ECO:0000256" key="3">
    <source>
        <dbReference type="ARBA" id="ARBA00023002"/>
    </source>
</evidence>
<dbReference type="OrthoDB" id="7239898at2"/>
<evidence type="ECO:0000256" key="4">
    <source>
        <dbReference type="ARBA" id="ARBA00023033"/>
    </source>
</evidence>
<feature type="domain" description="Luciferase-like" evidence="5">
    <location>
        <begin position="43"/>
        <end position="227"/>
    </location>
</feature>
<dbReference type="AlphaFoldDB" id="A0A1V6LS74"/>
<dbReference type="InterPro" id="IPR020020">
    <property type="entry name" value="Luciferase-type_oxidoreductase"/>
</dbReference>
<dbReference type="PANTHER" id="PTHR30011">
    <property type="entry name" value="ALKANESULFONATE MONOOXYGENASE-RELATED"/>
    <property type="match status" value="1"/>
</dbReference>
<dbReference type="RefSeq" id="WP_080318639.1">
    <property type="nucleotide sequence ID" value="NZ_MTBC01000004.1"/>
</dbReference>
<reference evidence="6 7" key="1">
    <citation type="submission" date="2016-12" db="EMBL/GenBank/DDBJ databases">
        <authorList>
            <person name="Song W.-J."/>
            <person name="Kurnit D.M."/>
        </authorList>
    </citation>
    <scope>NUCLEOTIDE SEQUENCE [LARGE SCALE GENOMIC DNA]</scope>
    <source>
        <strain evidence="6 7">HSG9</strain>
    </source>
</reference>
<dbReference type="EMBL" id="MTBC01000004">
    <property type="protein sequence ID" value="OQD42826.1"/>
    <property type="molecule type" value="Genomic_DNA"/>
</dbReference>
<keyword evidence="7" id="KW-1185">Reference proteome</keyword>
<dbReference type="PANTHER" id="PTHR30011:SF16">
    <property type="entry name" value="C2H2 FINGER DOMAIN TRANSCRIPTION FACTOR (EUROFUNG)-RELATED"/>
    <property type="match status" value="1"/>
</dbReference>
<dbReference type="NCBIfam" id="TIGR03571">
    <property type="entry name" value="lucif_BA3436"/>
    <property type="match status" value="1"/>
</dbReference>
<evidence type="ECO:0000256" key="1">
    <source>
        <dbReference type="ARBA" id="ARBA00022630"/>
    </source>
</evidence>
<protein>
    <recommendedName>
        <fullName evidence="5">Luciferase-like domain-containing protein</fullName>
    </recommendedName>
</protein>
<dbReference type="SUPFAM" id="SSF51679">
    <property type="entry name" value="Bacterial luciferase-like"/>
    <property type="match status" value="1"/>
</dbReference>
<dbReference type="InterPro" id="IPR036661">
    <property type="entry name" value="Luciferase-like_sf"/>
</dbReference>
<proteinExistence type="predicted"/>
<evidence type="ECO:0000256" key="2">
    <source>
        <dbReference type="ARBA" id="ARBA00022643"/>
    </source>
</evidence>
<dbReference type="Proteomes" id="UP000191680">
    <property type="component" value="Unassembled WGS sequence"/>
</dbReference>
<evidence type="ECO:0000259" key="5">
    <source>
        <dbReference type="Pfam" id="PF00296"/>
    </source>
</evidence>
<sequence>MKNFDKLYRPGKMTLGIEFPLDNDWSLAGDKKRRETGRPFGIPDMTNHLELVQQADAAGFASVWVREVPVYDPNFGDGAQLFDTIGYLGYLSAATQHILLGTAAIVSPLHQPIHLAKAAATIENLSKGRFLLGLGLGDRPVEFPMYKIAYEERPKLFRKHLKIMQEAWKLESDLTDFYPFLNPGVDVYPKPENPIPLVVAGHSGQSIDWIAKEANGWFNYPRTPEETYLQQKKWCEALYDNDQACKPYISAFHLNLLTDDNADFRPHRFGGAIGVNKLTELLKRYEEAGVNHMALHLRKSDTPVKEALNKIAEIVLPHFKKSTVTSKEMSVG</sequence>
<comment type="caution">
    <text evidence="6">The sequence shown here is derived from an EMBL/GenBank/DDBJ whole genome shotgun (WGS) entry which is preliminary data.</text>
</comment>
<evidence type="ECO:0000313" key="7">
    <source>
        <dbReference type="Proteomes" id="UP000191680"/>
    </source>
</evidence>
<dbReference type="Gene3D" id="3.20.20.30">
    <property type="entry name" value="Luciferase-like domain"/>
    <property type="match status" value="1"/>
</dbReference>
<gene>
    <name evidence="6" type="ORF">BUL40_06940</name>
</gene>
<dbReference type="InterPro" id="IPR011251">
    <property type="entry name" value="Luciferase-like_dom"/>
</dbReference>
<dbReference type="InterPro" id="IPR051260">
    <property type="entry name" value="Diverse_substr_monoxygenases"/>
</dbReference>
<keyword evidence="1" id="KW-0285">Flavoprotein</keyword>
<dbReference type="GO" id="GO:0016705">
    <property type="term" value="F:oxidoreductase activity, acting on paired donors, with incorporation or reduction of molecular oxygen"/>
    <property type="evidence" value="ECO:0007669"/>
    <property type="project" value="InterPro"/>
</dbReference>
<keyword evidence="2" id="KW-0288">FMN</keyword>
<accession>A0A1V6LS74</accession>
<name>A0A1V6LS74_9FLAO</name>
<evidence type="ECO:0000313" key="6">
    <source>
        <dbReference type="EMBL" id="OQD42826.1"/>
    </source>
</evidence>
<keyword evidence="4" id="KW-0503">Monooxygenase</keyword>
<keyword evidence="3" id="KW-0560">Oxidoreductase</keyword>
<organism evidence="6 7">
    <name type="scientific">Croceivirga radicis</name>
    <dbReference type="NCBI Taxonomy" id="1929488"/>
    <lineage>
        <taxon>Bacteria</taxon>
        <taxon>Pseudomonadati</taxon>
        <taxon>Bacteroidota</taxon>
        <taxon>Flavobacteriia</taxon>
        <taxon>Flavobacteriales</taxon>
        <taxon>Flavobacteriaceae</taxon>
        <taxon>Croceivirga</taxon>
    </lineage>
</organism>
<dbReference type="GO" id="GO:0004497">
    <property type="term" value="F:monooxygenase activity"/>
    <property type="evidence" value="ECO:0007669"/>
    <property type="project" value="UniProtKB-KW"/>
</dbReference>